<keyword evidence="2" id="KW-0057">Aromatic amino acid biosynthesis</keyword>
<feature type="domain" description="Chorismate mutase" evidence="3">
    <location>
        <begin position="1"/>
        <end position="91"/>
    </location>
</feature>
<dbReference type="Pfam" id="PF01817">
    <property type="entry name" value="CM_2"/>
    <property type="match status" value="1"/>
</dbReference>
<dbReference type="UniPathway" id="UPA00122">
    <property type="reaction ID" value="UER00961"/>
</dbReference>
<dbReference type="InterPro" id="IPR008927">
    <property type="entry name" value="6-PGluconate_DH-like_C_sf"/>
</dbReference>
<dbReference type="GO" id="GO:0070403">
    <property type="term" value="F:NAD+ binding"/>
    <property type="evidence" value="ECO:0007669"/>
    <property type="project" value="InterPro"/>
</dbReference>
<keyword evidence="2" id="KW-0963">Cytoplasm</keyword>
<keyword evidence="2" id="KW-0413">Isomerase</keyword>
<dbReference type="SUPFAM" id="SSF48179">
    <property type="entry name" value="6-phosphogluconate dehydrogenase C-terminal domain-like"/>
    <property type="match status" value="1"/>
</dbReference>
<dbReference type="GO" id="GO:0004106">
    <property type="term" value="F:chorismate mutase activity"/>
    <property type="evidence" value="ECO:0007669"/>
    <property type="project" value="InterPro"/>
</dbReference>
<dbReference type="Pfam" id="PF20463">
    <property type="entry name" value="PDH_C"/>
    <property type="match status" value="1"/>
</dbReference>
<dbReference type="PIRSF" id="PIRSF001499">
    <property type="entry name" value="Chor_mut_pdh_Tpr"/>
    <property type="match status" value="1"/>
</dbReference>
<dbReference type="EMBL" id="PDKR01000004">
    <property type="protein sequence ID" value="PPI88478.1"/>
    <property type="molecule type" value="Genomic_DNA"/>
</dbReference>
<evidence type="ECO:0000259" key="4">
    <source>
        <dbReference type="PROSITE" id="PS51176"/>
    </source>
</evidence>
<dbReference type="AlphaFoldDB" id="A0A2P5T1M5"/>
<keyword evidence="2" id="KW-0827">Tyrosine biosynthesis</keyword>
<feature type="domain" description="Prephenate/arogenate dehydrogenase" evidence="4">
    <location>
        <begin position="100"/>
        <end position="362"/>
    </location>
</feature>
<dbReference type="SUPFAM" id="SSF51735">
    <property type="entry name" value="NAD(P)-binding Rossmann-fold domains"/>
    <property type="match status" value="1"/>
</dbReference>
<dbReference type="GO" id="GO:0008977">
    <property type="term" value="F:prephenate dehydrogenase (NAD+) activity"/>
    <property type="evidence" value="ECO:0007669"/>
    <property type="project" value="InterPro"/>
</dbReference>
<dbReference type="InterPro" id="IPR002701">
    <property type="entry name" value="CM_II_prokaryot"/>
</dbReference>
<dbReference type="GO" id="GO:0004665">
    <property type="term" value="F:prephenate dehydrogenase (NADP+) activity"/>
    <property type="evidence" value="ECO:0007669"/>
    <property type="project" value="InterPro"/>
</dbReference>
<dbReference type="OrthoDB" id="6198144at2"/>
<dbReference type="SMART" id="SM00830">
    <property type="entry name" value="CM_2"/>
    <property type="match status" value="1"/>
</dbReference>
<comment type="subcellular location">
    <subcellularLocation>
        <location evidence="2">Cytoplasm</location>
    </subcellularLocation>
</comment>
<comment type="pathway">
    <text evidence="2">Metabolic intermediate biosynthesis; prephenate biosynthesis; prephenate from chorismate: step 1/1.</text>
</comment>
<dbReference type="InterPro" id="IPR036979">
    <property type="entry name" value="CM_dom_sf"/>
</dbReference>
<dbReference type="InterPro" id="IPR003099">
    <property type="entry name" value="Prephen_DH"/>
</dbReference>
<dbReference type="Gene3D" id="1.20.59.10">
    <property type="entry name" value="Chorismate mutase"/>
    <property type="match status" value="1"/>
</dbReference>
<comment type="pathway">
    <text evidence="2">Amino-acid biosynthesis; L-tyrosine biosynthesis; (4-hydroxyphenyl)pyruvate from prephenate (NAD(+) route): step 1/1.</text>
</comment>
<proteinExistence type="predicted"/>
<dbReference type="InterPro" id="IPR008244">
    <property type="entry name" value="Chor_mut/prephenate_DH_T"/>
</dbReference>
<organism evidence="5 6">
    <name type="scientific">Candidatus Pantoea edessiphila</name>
    <dbReference type="NCBI Taxonomy" id="2044610"/>
    <lineage>
        <taxon>Bacteria</taxon>
        <taxon>Pseudomonadati</taxon>
        <taxon>Pseudomonadota</taxon>
        <taxon>Gammaproteobacteria</taxon>
        <taxon>Enterobacterales</taxon>
        <taxon>Erwiniaceae</taxon>
        <taxon>Pantoea</taxon>
    </lineage>
</organism>
<keyword evidence="2" id="KW-0028">Amino-acid biosynthesis</keyword>
<dbReference type="SUPFAM" id="SSF48600">
    <property type="entry name" value="Chorismate mutase II"/>
    <property type="match status" value="1"/>
</dbReference>
<dbReference type="InterPro" id="IPR036263">
    <property type="entry name" value="Chorismate_II_sf"/>
</dbReference>
<dbReference type="InterPro" id="IPR046825">
    <property type="entry name" value="PDH_C"/>
</dbReference>
<dbReference type="PANTHER" id="PTHR21363:SF0">
    <property type="entry name" value="PREPHENATE DEHYDROGENASE [NADP(+)]"/>
    <property type="match status" value="1"/>
</dbReference>
<dbReference type="GO" id="GO:0046417">
    <property type="term" value="P:chorismate metabolic process"/>
    <property type="evidence" value="ECO:0007669"/>
    <property type="project" value="InterPro"/>
</dbReference>
<dbReference type="InterPro" id="IPR046826">
    <property type="entry name" value="PDH_N"/>
</dbReference>
<comment type="caution">
    <text evidence="5">The sequence shown here is derived from an EMBL/GenBank/DDBJ whole genome shotgun (WGS) entry which is preliminary data.</text>
</comment>
<dbReference type="Pfam" id="PF02153">
    <property type="entry name" value="PDH_N"/>
    <property type="match status" value="1"/>
</dbReference>
<keyword evidence="1 2" id="KW-0560">Oxidoreductase</keyword>
<dbReference type="RefSeq" id="WP_136132669.1">
    <property type="nucleotide sequence ID" value="NZ_PDKR01000004.1"/>
</dbReference>
<dbReference type="PROSITE" id="PS51176">
    <property type="entry name" value="PDH_ADH"/>
    <property type="match status" value="1"/>
</dbReference>
<dbReference type="UniPathway" id="UPA00120">
    <property type="reaction ID" value="UER00203"/>
</dbReference>
<name>A0A2P5T1M5_9GAMM</name>
<evidence type="ECO:0000256" key="2">
    <source>
        <dbReference type="PIRNR" id="PIRNR001499"/>
    </source>
</evidence>
<dbReference type="InterPro" id="IPR050812">
    <property type="entry name" value="Preph/Arog_dehydrog"/>
</dbReference>
<protein>
    <recommendedName>
        <fullName evidence="2">T-protein</fullName>
    </recommendedName>
</protein>
<accession>A0A2P5T1M5</accession>
<dbReference type="Gene3D" id="1.10.3660.10">
    <property type="entry name" value="6-phosphogluconate dehydrogenase C-terminal like domain"/>
    <property type="match status" value="1"/>
</dbReference>
<evidence type="ECO:0000313" key="6">
    <source>
        <dbReference type="Proteomes" id="UP000295937"/>
    </source>
</evidence>
<evidence type="ECO:0000256" key="1">
    <source>
        <dbReference type="ARBA" id="ARBA00023002"/>
    </source>
</evidence>
<dbReference type="PROSITE" id="PS51168">
    <property type="entry name" value="CHORISMATE_MUT_2"/>
    <property type="match status" value="1"/>
</dbReference>
<dbReference type="GO" id="GO:0006571">
    <property type="term" value="P:tyrosine biosynthetic process"/>
    <property type="evidence" value="ECO:0007669"/>
    <property type="project" value="UniProtKB-UniPathway"/>
</dbReference>
<dbReference type="GO" id="GO:0005737">
    <property type="term" value="C:cytoplasm"/>
    <property type="evidence" value="ECO:0007669"/>
    <property type="project" value="UniProtKB-SubCell"/>
</dbReference>
<dbReference type="Proteomes" id="UP000295937">
    <property type="component" value="Unassembled WGS sequence"/>
</dbReference>
<gene>
    <name evidence="5" type="ORF">CRV09_02950</name>
</gene>
<evidence type="ECO:0000259" key="3">
    <source>
        <dbReference type="PROSITE" id="PS51168"/>
    </source>
</evidence>
<evidence type="ECO:0000313" key="5">
    <source>
        <dbReference type="EMBL" id="PPI88478.1"/>
    </source>
</evidence>
<dbReference type="Gene3D" id="3.40.50.720">
    <property type="entry name" value="NAD(P)-binding Rossmann-like Domain"/>
    <property type="match status" value="1"/>
</dbReference>
<dbReference type="NCBIfam" id="NF008400">
    <property type="entry name" value="PRK11199.1"/>
    <property type="match status" value="1"/>
</dbReference>
<dbReference type="InterPro" id="IPR036291">
    <property type="entry name" value="NAD(P)-bd_dom_sf"/>
</dbReference>
<dbReference type="PANTHER" id="PTHR21363">
    <property type="entry name" value="PREPHENATE DEHYDROGENASE"/>
    <property type="match status" value="1"/>
</dbReference>
<reference evidence="5 6" key="1">
    <citation type="journal article" date="2018" name="Genome Biol. Evol.">
        <title>Cladogenesis and Genomic Streamlining in Extracellular Endosymbionts of Tropical Stink Bugs.</title>
        <authorList>
            <person name="Otero-Bravo A."/>
            <person name="Goffredi S."/>
            <person name="Sabree Z.L."/>
        </authorList>
    </citation>
    <scope>NUCLEOTIDE SEQUENCE [LARGE SCALE GENOMIC DNA]</scope>
    <source>
        <strain evidence="5 6">SoEO</strain>
    </source>
</reference>
<sequence length="373" mass="43508">MSLTRLTKLYDQINNIDKSLIHLIAKRFALVEEATELKSSYGISVDVSEIESKMILYLRQETEKFGICPELIEDILYLIKTKYYKNKYKKFLKKLHPKIKSIVIVGGNGQMGCLFKKMLISSGYNVKIIEKNDWHNADSLLFDASMVIISVPIDVSKEIISKLSSLPKDCILVDILSLKTIPLKAMLEVHSGPVLGLHPMFSPDHYNLQNQLIIWCDGRYPKSYQWFLEQIKSWGMRMHRVNAIEHDYSMSFIQSLRYFKTFVYGLHLNEEKVNLDQLMDLSSPIHKLELSIVGRLFTQNPQLYVDIMMSSKSNIALIKRYYERFGRTISLLEQKDKEVFIKNFNVIEKWFGDNSKTFLYKSNMLLNLINDIF</sequence>
<keyword evidence="2" id="KW-0520">NAD</keyword>